<dbReference type="GO" id="GO:0045016">
    <property type="term" value="P:mitochondrial magnesium ion transmembrane transport"/>
    <property type="evidence" value="ECO:0007669"/>
    <property type="project" value="TreeGrafter"/>
</dbReference>
<dbReference type="InterPro" id="IPR039204">
    <property type="entry name" value="MRS2-like"/>
</dbReference>
<feature type="compositionally biased region" description="Low complexity" evidence="13">
    <location>
        <begin position="199"/>
        <end position="210"/>
    </location>
</feature>
<keyword evidence="5 12" id="KW-0999">Mitochondrion inner membrane</keyword>
<evidence type="ECO:0000256" key="2">
    <source>
        <dbReference type="ARBA" id="ARBA00009765"/>
    </source>
</evidence>
<dbReference type="Proteomes" id="UP000827284">
    <property type="component" value="Unassembled WGS sequence"/>
</dbReference>
<comment type="similarity">
    <text evidence="2 12">Belongs to the CorA metal ion transporter (MIT) (TC 1.A.35) family.</text>
</comment>
<feature type="transmembrane region" description="Helical" evidence="12">
    <location>
        <begin position="539"/>
        <end position="558"/>
    </location>
</feature>
<keyword evidence="10" id="KW-0496">Mitochondrion</keyword>
<keyword evidence="8 12" id="KW-1133">Transmembrane helix</keyword>
<gene>
    <name evidence="14" type="ORF">EMPS_10148</name>
</gene>
<evidence type="ECO:0000256" key="7">
    <source>
        <dbReference type="ARBA" id="ARBA00022946"/>
    </source>
</evidence>
<evidence type="ECO:0000256" key="8">
    <source>
        <dbReference type="ARBA" id="ARBA00022989"/>
    </source>
</evidence>
<dbReference type="Pfam" id="PF22099">
    <property type="entry name" value="MRS2-like"/>
    <property type="match status" value="1"/>
</dbReference>
<feature type="region of interest" description="Disordered" evidence="13">
    <location>
        <begin position="135"/>
        <end position="175"/>
    </location>
</feature>
<evidence type="ECO:0000256" key="11">
    <source>
        <dbReference type="ARBA" id="ARBA00023136"/>
    </source>
</evidence>
<feature type="region of interest" description="Disordered" evidence="13">
    <location>
        <begin position="83"/>
        <end position="121"/>
    </location>
</feature>
<evidence type="ECO:0000256" key="3">
    <source>
        <dbReference type="ARBA" id="ARBA00022448"/>
    </source>
</evidence>
<dbReference type="GO" id="GO:0015095">
    <property type="term" value="F:magnesium ion transmembrane transporter activity"/>
    <property type="evidence" value="ECO:0007669"/>
    <property type="project" value="TreeGrafter"/>
</dbReference>
<dbReference type="AlphaFoldDB" id="A0A9P3HJD1"/>
<protein>
    <recommendedName>
        <fullName evidence="12">Magnesium transporter</fullName>
    </recommendedName>
</protein>
<evidence type="ECO:0000256" key="1">
    <source>
        <dbReference type="ARBA" id="ARBA00004448"/>
    </source>
</evidence>
<accession>A0A9P3HJD1</accession>
<evidence type="ECO:0000256" key="4">
    <source>
        <dbReference type="ARBA" id="ARBA00022692"/>
    </source>
</evidence>
<dbReference type="Gene3D" id="2.40.128.330">
    <property type="match status" value="1"/>
</dbReference>
<sequence>MQRASRLCSSAQAQRTFCPSQSSTCSSPFRWLQSCTLPVSSKSLQSTVPLSSSISGSAFGNFCKRSAPGRCFSTTCGKQSLQGSSLRLRNDHSHSSHSNHSTPIVSGSIHNGVSGLHRGSGNTKTALFAQRAIPASVQNGKSPSPSLSSHSRGFHSRKSRTSSLSARSELCPSTPPRYTSFPSTFFSSWTHSNKPTPSPSSSSSSSSSSTTVAKLSVDSLQTWRRPFHKETTAASLSKVRSMATMPTRPVLQLSPGSVDSANRAQRSFAAVPHHTIKNEIKLRCTEFDHRGNVKTTAGEFLKSDLCQQHGLHARDLRKIDSSFNNQMPVILVRPEAILINVGHIRALIKADLVVLFDSFGSTDSYNQSIFIYDLEEKLRMSTSAAGGLPFEFRAMEAIFISVLTSLQSEMEVLVHFVTNLLAHLEESIDQNKLKELLQYSKKLSRFESKTLLIRDVFVEVLDQDDDLANMYLTDKKNGTPRSEDSHEEIEILLESYLKQVEEIANTVSIVRQQMQSTEEIVNVILGANRNQLLLFELRIAMGTLGMSSGAIIASLYGMNLHNYLETNPHAFAIVGSTALGISMMVFLFCSRKLKMLAKGTT</sequence>
<dbReference type="PANTHER" id="PTHR13890:SF0">
    <property type="entry name" value="MAGNESIUM TRANSPORTER MRS2 HOMOLOG, MITOCHONDRIAL"/>
    <property type="match status" value="1"/>
</dbReference>
<dbReference type="GO" id="GO:0005743">
    <property type="term" value="C:mitochondrial inner membrane"/>
    <property type="evidence" value="ECO:0007669"/>
    <property type="project" value="UniProtKB-SubCell"/>
</dbReference>
<feature type="transmembrane region" description="Helical" evidence="12">
    <location>
        <begin position="570"/>
        <end position="589"/>
    </location>
</feature>
<keyword evidence="15" id="KW-1185">Reference proteome</keyword>
<keyword evidence="7" id="KW-0809">Transit peptide</keyword>
<evidence type="ECO:0000313" key="15">
    <source>
        <dbReference type="Proteomes" id="UP000827284"/>
    </source>
</evidence>
<feature type="compositionally biased region" description="Low complexity" evidence="13">
    <location>
        <begin position="142"/>
        <end position="151"/>
    </location>
</feature>
<evidence type="ECO:0000313" key="14">
    <source>
        <dbReference type="EMBL" id="GJJ77789.1"/>
    </source>
</evidence>
<evidence type="ECO:0000256" key="10">
    <source>
        <dbReference type="ARBA" id="ARBA00023128"/>
    </source>
</evidence>
<organism evidence="14 15">
    <name type="scientific">Entomortierella parvispora</name>
    <dbReference type="NCBI Taxonomy" id="205924"/>
    <lineage>
        <taxon>Eukaryota</taxon>
        <taxon>Fungi</taxon>
        <taxon>Fungi incertae sedis</taxon>
        <taxon>Mucoromycota</taxon>
        <taxon>Mortierellomycotina</taxon>
        <taxon>Mortierellomycetes</taxon>
        <taxon>Mortierellales</taxon>
        <taxon>Mortierellaceae</taxon>
        <taxon>Entomortierella</taxon>
    </lineage>
</organism>
<evidence type="ECO:0000256" key="12">
    <source>
        <dbReference type="RuleBase" id="RU366042"/>
    </source>
</evidence>
<feature type="compositionally biased region" description="Polar residues" evidence="13">
    <location>
        <begin position="102"/>
        <end position="111"/>
    </location>
</feature>
<comment type="caution">
    <text evidence="14">The sequence shown here is derived from an EMBL/GenBank/DDBJ whole genome shotgun (WGS) entry which is preliminary data.</text>
</comment>
<keyword evidence="4 12" id="KW-0812">Transmembrane</keyword>
<evidence type="ECO:0000256" key="13">
    <source>
        <dbReference type="SAM" id="MobiDB-lite"/>
    </source>
</evidence>
<reference evidence="14" key="1">
    <citation type="submission" date="2021-11" db="EMBL/GenBank/DDBJ databases">
        <authorList>
            <person name="Herlambang A."/>
            <person name="Guo Y."/>
            <person name="Takashima Y."/>
            <person name="Nishizawa T."/>
        </authorList>
    </citation>
    <scope>NUCLEOTIDE SEQUENCE</scope>
    <source>
        <strain evidence="14">E1425</strain>
    </source>
</reference>
<keyword evidence="9 12" id="KW-0406">Ion transport</keyword>
<dbReference type="CDD" id="cd12823">
    <property type="entry name" value="Mrs2_Mfm1p-like"/>
    <property type="match status" value="1"/>
</dbReference>
<keyword evidence="3 12" id="KW-0813">Transport</keyword>
<keyword evidence="11 12" id="KW-0472">Membrane</keyword>
<dbReference type="PANTHER" id="PTHR13890">
    <property type="entry name" value="RNA SPLICING PROTEIN MRS2, MITOCHONDRIAL"/>
    <property type="match status" value="1"/>
</dbReference>
<dbReference type="EMBL" id="BQFW01000014">
    <property type="protein sequence ID" value="GJJ77789.1"/>
    <property type="molecule type" value="Genomic_DNA"/>
</dbReference>
<name>A0A9P3HJD1_9FUNG</name>
<dbReference type="OrthoDB" id="10251508at2759"/>
<dbReference type="FunFam" id="2.40.128.330:FF:000002">
    <property type="entry name" value="Inner membrane magnesium transporter mrs2"/>
    <property type="match status" value="1"/>
</dbReference>
<feature type="region of interest" description="Disordered" evidence="13">
    <location>
        <begin position="190"/>
        <end position="210"/>
    </location>
</feature>
<reference evidence="14" key="2">
    <citation type="journal article" date="2022" name="Microbiol. Resour. Announc.">
        <title>Whole-Genome Sequence of Entomortierella parvispora E1425, a Mucoromycotan Fungus Associated with Burkholderiaceae-Related Endosymbiotic Bacteria.</title>
        <authorList>
            <person name="Herlambang A."/>
            <person name="Guo Y."/>
            <person name="Takashima Y."/>
            <person name="Narisawa K."/>
            <person name="Ohta H."/>
            <person name="Nishizawa T."/>
        </authorList>
    </citation>
    <scope>NUCLEOTIDE SEQUENCE</scope>
    <source>
        <strain evidence="14">E1425</strain>
    </source>
</reference>
<dbReference type="Gene3D" id="1.20.58.340">
    <property type="entry name" value="Magnesium transport protein CorA, transmembrane region"/>
    <property type="match status" value="1"/>
</dbReference>
<evidence type="ECO:0000256" key="6">
    <source>
        <dbReference type="ARBA" id="ARBA00022842"/>
    </source>
</evidence>
<keyword evidence="6 12" id="KW-0460">Magnesium</keyword>
<comment type="subcellular location">
    <subcellularLocation>
        <location evidence="1 12">Mitochondrion inner membrane</location>
        <topology evidence="1 12">Multi-pass membrane protein</topology>
    </subcellularLocation>
</comment>
<proteinExistence type="inferred from homology"/>
<evidence type="ECO:0000256" key="9">
    <source>
        <dbReference type="ARBA" id="ARBA00023065"/>
    </source>
</evidence>
<evidence type="ECO:0000256" key="5">
    <source>
        <dbReference type="ARBA" id="ARBA00022792"/>
    </source>
</evidence>